<feature type="region of interest" description="Disordered" evidence="1">
    <location>
        <begin position="171"/>
        <end position="198"/>
    </location>
</feature>
<keyword evidence="3" id="KW-1185">Reference proteome</keyword>
<dbReference type="InterPro" id="IPR018625">
    <property type="entry name" value="Pet100"/>
</dbReference>
<protein>
    <submittedName>
        <fullName evidence="2">Uncharacterized protein</fullName>
    </submittedName>
</protein>
<evidence type="ECO:0000256" key="1">
    <source>
        <dbReference type="SAM" id="MobiDB-lite"/>
    </source>
</evidence>
<dbReference type="GO" id="GO:0033617">
    <property type="term" value="P:mitochondrial respiratory chain complex IV assembly"/>
    <property type="evidence" value="ECO:0007669"/>
    <property type="project" value="InterPro"/>
</dbReference>
<dbReference type="STRING" id="6832.A0A553P043"/>
<proteinExistence type="predicted"/>
<name>A0A553P043_TIGCA</name>
<dbReference type="GO" id="GO:0005739">
    <property type="term" value="C:mitochondrion"/>
    <property type="evidence" value="ECO:0007669"/>
    <property type="project" value="InterPro"/>
</dbReference>
<reference evidence="2 3" key="1">
    <citation type="journal article" date="2018" name="Nat. Ecol. Evol.">
        <title>Genomic signatures of mitonuclear coevolution across populations of Tigriopus californicus.</title>
        <authorList>
            <person name="Barreto F.S."/>
            <person name="Watson E.T."/>
            <person name="Lima T.G."/>
            <person name="Willett C.S."/>
            <person name="Edmands S."/>
            <person name="Li W."/>
            <person name="Burton R.S."/>
        </authorList>
    </citation>
    <scope>NUCLEOTIDE SEQUENCE [LARGE SCALE GENOMIC DNA]</scope>
    <source>
        <strain evidence="2 3">San Diego</strain>
    </source>
</reference>
<dbReference type="Proteomes" id="UP000318571">
    <property type="component" value="Chromosome 9"/>
</dbReference>
<feature type="compositionally biased region" description="Polar residues" evidence="1">
    <location>
        <begin position="1"/>
        <end position="14"/>
    </location>
</feature>
<feature type="region of interest" description="Disordered" evidence="1">
    <location>
        <begin position="1"/>
        <end position="20"/>
    </location>
</feature>
<sequence length="216" mass="25075">MYTLLSSWTGGTRSDQTRQQTRTVRENIITHYLKSPACAEVQETAVDRLSEVIIILSRIQRNLSVFLFIPFPLCLSHRHYHLHFFIIIIMGNWQLEAGKMCLYVFAPISAFYLFHQVDYFEDFIKSFQRKQRNEVTVKEESLFRNSLNVIQEAKTPQQDFHLQLRQWEQAQQAQQAQPANGTHPLAHPRASLDCPPPTLHNTHTSILTAWGRGDPS</sequence>
<dbReference type="EMBL" id="VCGU01000009">
    <property type="protein sequence ID" value="TRY71060.1"/>
    <property type="molecule type" value="Genomic_DNA"/>
</dbReference>
<dbReference type="Pfam" id="PF09803">
    <property type="entry name" value="Pet100"/>
    <property type="match status" value="1"/>
</dbReference>
<accession>A0A553P043</accession>
<organism evidence="2 3">
    <name type="scientific">Tigriopus californicus</name>
    <name type="common">Marine copepod</name>
    <dbReference type="NCBI Taxonomy" id="6832"/>
    <lineage>
        <taxon>Eukaryota</taxon>
        <taxon>Metazoa</taxon>
        <taxon>Ecdysozoa</taxon>
        <taxon>Arthropoda</taxon>
        <taxon>Crustacea</taxon>
        <taxon>Multicrustacea</taxon>
        <taxon>Hexanauplia</taxon>
        <taxon>Copepoda</taxon>
        <taxon>Harpacticoida</taxon>
        <taxon>Harpacticidae</taxon>
        <taxon>Tigriopus</taxon>
    </lineage>
</organism>
<evidence type="ECO:0000313" key="2">
    <source>
        <dbReference type="EMBL" id="TRY71060.1"/>
    </source>
</evidence>
<evidence type="ECO:0000313" key="3">
    <source>
        <dbReference type="Proteomes" id="UP000318571"/>
    </source>
</evidence>
<gene>
    <name evidence="2" type="ORF">TCAL_16414</name>
</gene>
<dbReference type="AlphaFoldDB" id="A0A553P043"/>
<comment type="caution">
    <text evidence="2">The sequence shown here is derived from an EMBL/GenBank/DDBJ whole genome shotgun (WGS) entry which is preliminary data.</text>
</comment>